<evidence type="ECO:0000313" key="1">
    <source>
        <dbReference type="EMBL" id="PPR06407.1"/>
    </source>
</evidence>
<comment type="caution">
    <text evidence="1">The sequence shown here is derived from an EMBL/GenBank/DDBJ whole genome shotgun (WGS) entry which is preliminary data.</text>
</comment>
<evidence type="ECO:0000313" key="2">
    <source>
        <dbReference type="Proteomes" id="UP000284706"/>
    </source>
</evidence>
<reference evidence="1 2" key="1">
    <citation type="journal article" date="2018" name="Evol. Lett.">
        <title>Horizontal gene cluster transfer increased hallucinogenic mushroom diversity.</title>
        <authorList>
            <person name="Reynolds H.T."/>
            <person name="Vijayakumar V."/>
            <person name="Gluck-Thaler E."/>
            <person name="Korotkin H.B."/>
            <person name="Matheny P.B."/>
            <person name="Slot J.C."/>
        </authorList>
    </citation>
    <scope>NUCLEOTIDE SEQUENCE [LARGE SCALE GENOMIC DNA]</scope>
    <source>
        <strain evidence="1 2">SRW20</strain>
    </source>
</reference>
<dbReference type="Proteomes" id="UP000284706">
    <property type="component" value="Unassembled WGS sequence"/>
</dbReference>
<dbReference type="AlphaFoldDB" id="A0A409YTP7"/>
<keyword evidence="2" id="KW-1185">Reference proteome</keyword>
<dbReference type="InParanoid" id="A0A409YTP7"/>
<accession>A0A409YTP7</accession>
<dbReference type="EMBL" id="NHYE01000329">
    <property type="protein sequence ID" value="PPR06407.1"/>
    <property type="molecule type" value="Genomic_DNA"/>
</dbReference>
<name>A0A409YTP7_9AGAR</name>
<gene>
    <name evidence="1" type="ORF">CVT26_004853</name>
</gene>
<sequence length="151" mass="17107">MSRRGIFVGHSTLYGLRWLEHAAGSLESRYQLHALAMQELGTLQIWVKTVKLRNGEVQTKLRASCIVSCRGGSRGRLPRERRGPHRAWRYHELGRLSTPLVVVMLRSPMSVVAGVAAASSRRINVKPREWWSSSGLKTGYLRIWTSTIWLG</sequence>
<proteinExistence type="predicted"/>
<organism evidence="1 2">
    <name type="scientific">Gymnopilus dilepis</name>
    <dbReference type="NCBI Taxonomy" id="231916"/>
    <lineage>
        <taxon>Eukaryota</taxon>
        <taxon>Fungi</taxon>
        <taxon>Dikarya</taxon>
        <taxon>Basidiomycota</taxon>
        <taxon>Agaricomycotina</taxon>
        <taxon>Agaricomycetes</taxon>
        <taxon>Agaricomycetidae</taxon>
        <taxon>Agaricales</taxon>
        <taxon>Agaricineae</taxon>
        <taxon>Hymenogastraceae</taxon>
        <taxon>Gymnopilus</taxon>
    </lineage>
</organism>
<protein>
    <submittedName>
        <fullName evidence="1">Uncharacterized protein</fullName>
    </submittedName>
</protein>